<proteinExistence type="predicted"/>
<protein>
    <submittedName>
        <fullName evidence="1">Uncharacterized protein</fullName>
    </submittedName>
</protein>
<dbReference type="EMBL" id="BMZB01000001">
    <property type="protein sequence ID" value="GGZ20532.1"/>
    <property type="molecule type" value="Genomic_DNA"/>
</dbReference>
<name>A0A918PU17_9CAUL</name>
<dbReference type="Proteomes" id="UP000662572">
    <property type="component" value="Unassembled WGS sequence"/>
</dbReference>
<reference evidence="1" key="2">
    <citation type="submission" date="2020-09" db="EMBL/GenBank/DDBJ databases">
        <authorList>
            <person name="Sun Q."/>
            <person name="Kim S."/>
        </authorList>
    </citation>
    <scope>NUCLEOTIDE SEQUENCE</scope>
    <source>
        <strain evidence="1">KCTC 32296</strain>
    </source>
</reference>
<dbReference type="AlphaFoldDB" id="A0A918PU17"/>
<evidence type="ECO:0000313" key="2">
    <source>
        <dbReference type="Proteomes" id="UP000662572"/>
    </source>
</evidence>
<evidence type="ECO:0000313" key="1">
    <source>
        <dbReference type="EMBL" id="GGZ20532.1"/>
    </source>
</evidence>
<gene>
    <name evidence="1" type="ORF">GCM10011273_01400</name>
</gene>
<comment type="caution">
    <text evidence="1">The sequence shown here is derived from an EMBL/GenBank/DDBJ whole genome shotgun (WGS) entry which is preliminary data.</text>
</comment>
<sequence>MTVEAITIHPAAAPMTTDLKTAMRKILKRLKKSSGVKISVTAMKIGLKPLKLRKPETRKWPSR</sequence>
<accession>A0A918PU17</accession>
<organism evidence="1 2">
    <name type="scientific">Asticcacaulis endophyticus</name>
    <dbReference type="NCBI Taxonomy" id="1395890"/>
    <lineage>
        <taxon>Bacteria</taxon>
        <taxon>Pseudomonadati</taxon>
        <taxon>Pseudomonadota</taxon>
        <taxon>Alphaproteobacteria</taxon>
        <taxon>Caulobacterales</taxon>
        <taxon>Caulobacteraceae</taxon>
        <taxon>Asticcacaulis</taxon>
    </lineage>
</organism>
<reference evidence="1" key="1">
    <citation type="journal article" date="2014" name="Int. J. Syst. Evol. Microbiol.">
        <title>Complete genome sequence of Corynebacterium casei LMG S-19264T (=DSM 44701T), isolated from a smear-ripened cheese.</title>
        <authorList>
            <consortium name="US DOE Joint Genome Institute (JGI-PGF)"/>
            <person name="Walter F."/>
            <person name="Albersmeier A."/>
            <person name="Kalinowski J."/>
            <person name="Ruckert C."/>
        </authorList>
    </citation>
    <scope>NUCLEOTIDE SEQUENCE</scope>
    <source>
        <strain evidence="1">KCTC 32296</strain>
    </source>
</reference>
<keyword evidence="2" id="KW-1185">Reference proteome</keyword>